<sequence>MTENGLYGLTAAQQASTTSGTGASRGPSPPGGATGFQPSSSQSVVPTASITAPIANLGIDDDDDDDAADDRDDAAAAPQAPPYRGGDETATLAEYPYSIYNHGTWTADEDKTLIQARSRGQNWAELQRTHFPTKTANACRKRYERLVERRGIYDYSGRRLEMVANEYMNMRKEIWSGLADRLGMKWDAVEALCMGVGLRSIQSNARSYTNRARREVRMSKKTRESQAEAVSLDPVGLPSLAALPPPPPPPPPPPAPAPTQGPASSGTGRSHAHPIVPMPPPTRPPLPTLTTRLPPISLTPQEAEIFGGYLNSHPDSLGGISRRAGVASHGVPLGRGPDWPHANIRGRI</sequence>
<dbReference type="GeneID" id="87884087"/>
<feature type="compositionally biased region" description="Acidic residues" evidence="1">
    <location>
        <begin position="59"/>
        <end position="72"/>
    </location>
</feature>
<feature type="compositionally biased region" description="Pro residues" evidence="1">
    <location>
        <begin position="243"/>
        <end position="259"/>
    </location>
</feature>
<dbReference type="InterPro" id="IPR017930">
    <property type="entry name" value="Myb_dom"/>
</dbReference>
<dbReference type="SMART" id="SM00717">
    <property type="entry name" value="SANT"/>
    <property type="match status" value="1"/>
</dbReference>
<keyword evidence="5" id="KW-1185">Reference proteome</keyword>
<protein>
    <recommendedName>
        <fullName evidence="6">Myb-like domain-containing protein</fullName>
    </recommendedName>
</protein>
<name>A0AAJ0LYS6_9PEZI</name>
<feature type="compositionally biased region" description="Low complexity" evidence="1">
    <location>
        <begin position="10"/>
        <end position="26"/>
    </location>
</feature>
<reference evidence="4" key="2">
    <citation type="submission" date="2023-06" db="EMBL/GenBank/DDBJ databases">
        <authorList>
            <consortium name="Lawrence Berkeley National Laboratory"/>
            <person name="Mondo S.J."/>
            <person name="Hensen N."/>
            <person name="Bonometti L."/>
            <person name="Westerberg I."/>
            <person name="Brannstrom I.O."/>
            <person name="Guillou S."/>
            <person name="Cros-Aarteil S."/>
            <person name="Calhoun S."/>
            <person name="Haridas S."/>
            <person name="Kuo A."/>
            <person name="Pangilinan J."/>
            <person name="Riley R."/>
            <person name="Labutti K."/>
            <person name="Andreopoulos B."/>
            <person name="Lipzen A."/>
            <person name="Chen C."/>
            <person name="Yanf M."/>
            <person name="Daum C."/>
            <person name="Ng V."/>
            <person name="Clum A."/>
            <person name="Steindorff A."/>
            <person name="Ohm R."/>
            <person name="Martin F."/>
            <person name="Silar P."/>
            <person name="Natvig D."/>
            <person name="Lalanne C."/>
            <person name="Gautier V."/>
            <person name="Ament-Velasquez S.L."/>
            <person name="Kruys A."/>
            <person name="Hutchinson M.I."/>
            <person name="Powell A.J."/>
            <person name="Barry K."/>
            <person name="Miller A.N."/>
            <person name="Grigoriev I.V."/>
            <person name="Debuchy R."/>
            <person name="Gladieux P."/>
            <person name="Thoren M.H."/>
            <person name="Johannesson H."/>
        </authorList>
    </citation>
    <scope>NUCLEOTIDE SEQUENCE</scope>
    <source>
        <strain evidence="4">CBS 333.67</strain>
    </source>
</reference>
<organism evidence="4 5">
    <name type="scientific">Chaetomium strumarium</name>
    <dbReference type="NCBI Taxonomy" id="1170767"/>
    <lineage>
        <taxon>Eukaryota</taxon>
        <taxon>Fungi</taxon>
        <taxon>Dikarya</taxon>
        <taxon>Ascomycota</taxon>
        <taxon>Pezizomycotina</taxon>
        <taxon>Sordariomycetes</taxon>
        <taxon>Sordariomycetidae</taxon>
        <taxon>Sordariales</taxon>
        <taxon>Chaetomiaceae</taxon>
        <taxon>Chaetomium</taxon>
    </lineage>
</organism>
<feature type="compositionally biased region" description="Polar residues" evidence="1">
    <location>
        <begin position="36"/>
        <end position="50"/>
    </location>
</feature>
<gene>
    <name evidence="4" type="ORF">B0T15DRAFT_404576</name>
</gene>
<dbReference type="SUPFAM" id="SSF46689">
    <property type="entry name" value="Homeodomain-like"/>
    <property type="match status" value="1"/>
</dbReference>
<reference evidence="4" key="1">
    <citation type="journal article" date="2023" name="Mol. Phylogenet. Evol.">
        <title>Genome-scale phylogeny and comparative genomics of the fungal order Sordariales.</title>
        <authorList>
            <person name="Hensen N."/>
            <person name="Bonometti L."/>
            <person name="Westerberg I."/>
            <person name="Brannstrom I.O."/>
            <person name="Guillou S."/>
            <person name="Cros-Aarteil S."/>
            <person name="Calhoun S."/>
            <person name="Haridas S."/>
            <person name="Kuo A."/>
            <person name="Mondo S."/>
            <person name="Pangilinan J."/>
            <person name="Riley R."/>
            <person name="LaButti K."/>
            <person name="Andreopoulos B."/>
            <person name="Lipzen A."/>
            <person name="Chen C."/>
            <person name="Yan M."/>
            <person name="Daum C."/>
            <person name="Ng V."/>
            <person name="Clum A."/>
            <person name="Steindorff A."/>
            <person name="Ohm R.A."/>
            <person name="Martin F."/>
            <person name="Silar P."/>
            <person name="Natvig D.O."/>
            <person name="Lalanne C."/>
            <person name="Gautier V."/>
            <person name="Ament-Velasquez S.L."/>
            <person name="Kruys A."/>
            <person name="Hutchinson M.I."/>
            <person name="Powell A.J."/>
            <person name="Barry K."/>
            <person name="Miller A.N."/>
            <person name="Grigoriev I.V."/>
            <person name="Debuchy R."/>
            <person name="Gladieux P."/>
            <person name="Hiltunen Thoren M."/>
            <person name="Johannesson H."/>
        </authorList>
    </citation>
    <scope>NUCLEOTIDE SEQUENCE</scope>
    <source>
        <strain evidence="4">CBS 333.67</strain>
    </source>
</reference>
<feature type="domain" description="Myb-like" evidence="2">
    <location>
        <begin position="103"/>
        <end position="147"/>
    </location>
</feature>
<evidence type="ECO:0000313" key="5">
    <source>
        <dbReference type="Proteomes" id="UP001273166"/>
    </source>
</evidence>
<accession>A0AAJ0LYS6</accession>
<dbReference type="InterPro" id="IPR001005">
    <property type="entry name" value="SANT/Myb"/>
</dbReference>
<feature type="domain" description="HTH myb-type" evidence="3">
    <location>
        <begin position="101"/>
        <end position="151"/>
    </location>
</feature>
<dbReference type="InterPro" id="IPR009057">
    <property type="entry name" value="Homeodomain-like_sf"/>
</dbReference>
<evidence type="ECO:0000259" key="3">
    <source>
        <dbReference type="PROSITE" id="PS51294"/>
    </source>
</evidence>
<feature type="compositionally biased region" description="Pro residues" evidence="1">
    <location>
        <begin position="276"/>
        <end position="287"/>
    </location>
</feature>
<dbReference type="Gene3D" id="1.10.10.60">
    <property type="entry name" value="Homeodomain-like"/>
    <property type="match status" value="1"/>
</dbReference>
<evidence type="ECO:0000313" key="4">
    <source>
        <dbReference type="EMBL" id="KAK3302702.1"/>
    </source>
</evidence>
<evidence type="ECO:0008006" key="6">
    <source>
        <dbReference type="Google" id="ProtNLM"/>
    </source>
</evidence>
<dbReference type="AlphaFoldDB" id="A0AAJ0LYS6"/>
<dbReference type="RefSeq" id="XP_062718482.1">
    <property type="nucleotide sequence ID" value="XM_062865258.1"/>
</dbReference>
<proteinExistence type="predicted"/>
<dbReference type="PROSITE" id="PS50090">
    <property type="entry name" value="MYB_LIKE"/>
    <property type="match status" value="1"/>
</dbReference>
<evidence type="ECO:0000256" key="1">
    <source>
        <dbReference type="SAM" id="MobiDB-lite"/>
    </source>
</evidence>
<feature type="region of interest" description="Disordered" evidence="1">
    <location>
        <begin position="1"/>
        <end position="88"/>
    </location>
</feature>
<feature type="region of interest" description="Disordered" evidence="1">
    <location>
        <begin position="205"/>
        <end position="288"/>
    </location>
</feature>
<dbReference type="Pfam" id="PF00249">
    <property type="entry name" value="Myb_DNA-binding"/>
    <property type="match status" value="1"/>
</dbReference>
<dbReference type="PROSITE" id="PS51294">
    <property type="entry name" value="HTH_MYB"/>
    <property type="match status" value="1"/>
</dbReference>
<dbReference type="CDD" id="cd00167">
    <property type="entry name" value="SANT"/>
    <property type="match status" value="1"/>
</dbReference>
<evidence type="ECO:0000259" key="2">
    <source>
        <dbReference type="PROSITE" id="PS50090"/>
    </source>
</evidence>
<dbReference type="Proteomes" id="UP001273166">
    <property type="component" value="Unassembled WGS sequence"/>
</dbReference>
<dbReference type="EMBL" id="JAUDZG010000007">
    <property type="protein sequence ID" value="KAK3302702.1"/>
    <property type="molecule type" value="Genomic_DNA"/>
</dbReference>
<comment type="caution">
    <text evidence="4">The sequence shown here is derived from an EMBL/GenBank/DDBJ whole genome shotgun (WGS) entry which is preliminary data.</text>
</comment>
<feature type="compositionally biased region" description="Basic and acidic residues" evidence="1">
    <location>
        <begin position="212"/>
        <end position="226"/>
    </location>
</feature>